<evidence type="ECO:0000259" key="1">
    <source>
        <dbReference type="Pfam" id="PF02625"/>
    </source>
</evidence>
<feature type="domain" description="XdhC- CoxI" evidence="1">
    <location>
        <begin position="30"/>
        <end position="86"/>
    </location>
</feature>
<name>A0A7D3XEF8_9BACT</name>
<proteinExistence type="predicted"/>
<organism evidence="3 4">
    <name type="scientific">Tenuifilum thalassicum</name>
    <dbReference type="NCBI Taxonomy" id="2590900"/>
    <lineage>
        <taxon>Bacteria</taxon>
        <taxon>Pseudomonadati</taxon>
        <taxon>Bacteroidota</taxon>
        <taxon>Bacteroidia</taxon>
        <taxon>Bacteroidales</taxon>
        <taxon>Tenuifilaceae</taxon>
        <taxon>Tenuifilum</taxon>
    </lineage>
</organism>
<evidence type="ECO:0000313" key="4">
    <source>
        <dbReference type="Proteomes" id="UP000500961"/>
    </source>
</evidence>
<dbReference type="InterPro" id="IPR052698">
    <property type="entry name" value="MoCofactor_Util/Proc"/>
</dbReference>
<dbReference type="PANTHER" id="PTHR30388:SF6">
    <property type="entry name" value="XANTHINE DEHYDROGENASE SUBUNIT A-RELATED"/>
    <property type="match status" value="1"/>
</dbReference>
<dbReference type="Gene3D" id="3.40.50.720">
    <property type="entry name" value="NAD(P)-binding Rossmann-like Domain"/>
    <property type="match status" value="1"/>
</dbReference>
<protein>
    <submittedName>
        <fullName evidence="3">XdhC family protein</fullName>
    </submittedName>
</protein>
<dbReference type="Pfam" id="PF13478">
    <property type="entry name" value="XdhC_C"/>
    <property type="match status" value="1"/>
</dbReference>
<gene>
    <name evidence="3" type="ORF">FHG85_06300</name>
</gene>
<dbReference type="InterPro" id="IPR003777">
    <property type="entry name" value="XdhC_CoxI"/>
</dbReference>
<evidence type="ECO:0000259" key="2">
    <source>
        <dbReference type="Pfam" id="PF13478"/>
    </source>
</evidence>
<dbReference type="AlphaFoldDB" id="A0A7D3XEF8"/>
<dbReference type="Pfam" id="PF02625">
    <property type="entry name" value="XdhC_CoxI"/>
    <property type="match status" value="1"/>
</dbReference>
<keyword evidence="4" id="KW-1185">Reference proteome</keyword>
<reference evidence="3 4" key="1">
    <citation type="submission" date="2019-07" db="EMBL/GenBank/DDBJ databases">
        <title>Thalassofilum flectens gen. nov., sp. nov., a novel moderate thermophilic anaerobe from a shallow sea hot spring in Kunashir Island (Russia), representing a new family in the order Bacteroidales, and proposal of Thalassofilacea fam. nov.</title>
        <authorList>
            <person name="Kochetkova T.V."/>
            <person name="Podosokorskaya O.A."/>
            <person name="Novikov A."/>
            <person name="Elcheninov A.G."/>
            <person name="Toshchakov S.V."/>
            <person name="Kublanov I.V."/>
        </authorList>
    </citation>
    <scope>NUCLEOTIDE SEQUENCE [LARGE SCALE GENOMIC DNA]</scope>
    <source>
        <strain evidence="3 4">38-H</strain>
    </source>
</reference>
<dbReference type="InterPro" id="IPR027051">
    <property type="entry name" value="XdhC_Rossmann_dom"/>
</dbReference>
<sequence length="335" mass="37415">MVVLFLIIFLNLPKNLKTMIWKFIKNKVDKGIDVYLITVAETIGSSPGRVGFKMAVAADNDLNGTIGGGIMEYQLVELARKELNSKSGKNFLKRQVHSHDAEEDKSGMICSGEQTQIFNHFSKENADEIVKIVELIDSNKPGKFVLTASGIEVYEGDAHFNRNSIEFQKSESSYRYSEPIGFKETVYIFGAGHISVPLSQILALLDFRVEVYDNRKDLSTFNQNVYAHKKVIVDYKNVSGLVPEGKNSYVVIMTFGHKFDEIVLKQFLNKDLKYIGMIGSKSKVGTIFQELVNEGFSQEQVARVCSPIGLPIGGQSAAEIAVSIAAQIVEWRNKR</sequence>
<accession>A0A7D3XEF8</accession>
<dbReference type="KEGG" id="ttz:FHG85_06300"/>
<dbReference type="Proteomes" id="UP000500961">
    <property type="component" value="Chromosome"/>
</dbReference>
<dbReference type="EMBL" id="CP041345">
    <property type="protein sequence ID" value="QKG79887.1"/>
    <property type="molecule type" value="Genomic_DNA"/>
</dbReference>
<feature type="domain" description="XdhC Rossmann" evidence="2">
    <location>
        <begin position="186"/>
        <end position="328"/>
    </location>
</feature>
<evidence type="ECO:0000313" key="3">
    <source>
        <dbReference type="EMBL" id="QKG79887.1"/>
    </source>
</evidence>
<dbReference type="PANTHER" id="PTHR30388">
    <property type="entry name" value="ALDEHYDE OXIDOREDUCTASE MOLYBDENUM COFACTOR ASSEMBLY PROTEIN"/>
    <property type="match status" value="1"/>
</dbReference>